<dbReference type="PRINTS" id="PR00455">
    <property type="entry name" value="HTHTETR"/>
</dbReference>
<evidence type="ECO:0000313" key="7">
    <source>
        <dbReference type="Proteomes" id="UP001519535"/>
    </source>
</evidence>
<dbReference type="InterPro" id="IPR036271">
    <property type="entry name" value="Tet_transcr_reg_TetR-rel_C_sf"/>
</dbReference>
<evidence type="ECO:0000256" key="2">
    <source>
        <dbReference type="ARBA" id="ARBA00023125"/>
    </source>
</evidence>
<proteinExistence type="predicted"/>
<evidence type="ECO:0000313" key="6">
    <source>
        <dbReference type="EMBL" id="MBS9533521.1"/>
    </source>
</evidence>
<evidence type="ECO:0000256" key="4">
    <source>
        <dbReference type="PROSITE-ProRule" id="PRU00335"/>
    </source>
</evidence>
<keyword evidence="1" id="KW-0805">Transcription regulation</keyword>
<sequence length="231" mass="25214">MADSTDRRADTTRKQIVCAAAHQFAERPYHDVGLDDILADAELTKGAMYFHFRSKHALAMAVIEQQLATAGAAVQELLDRNLSGLETLIDIGYLMAVEDISQPQARAVLHLLPVVGRAEGLQSGVLAKATQDLSVVAERAVAEGDIIDGRDPQDVARTLLSMYLGLRQAGNLDDAAEFLRQFERGWAVLLPGIVPADRVDYFTQFIRRRTALAIRTASARGDSVEQGDRVS</sequence>
<accession>A0ABS5RGX1</accession>
<name>A0ABS5RGX1_9MYCO</name>
<dbReference type="Pfam" id="PF00440">
    <property type="entry name" value="TetR_N"/>
    <property type="match status" value="1"/>
</dbReference>
<dbReference type="PROSITE" id="PS50977">
    <property type="entry name" value="HTH_TETR_2"/>
    <property type="match status" value="1"/>
</dbReference>
<dbReference type="InterPro" id="IPR009057">
    <property type="entry name" value="Homeodomain-like_sf"/>
</dbReference>
<keyword evidence="2 4" id="KW-0238">DNA-binding</keyword>
<dbReference type="InterPro" id="IPR050109">
    <property type="entry name" value="HTH-type_TetR-like_transc_reg"/>
</dbReference>
<dbReference type="SUPFAM" id="SSF46689">
    <property type="entry name" value="Homeodomain-like"/>
    <property type="match status" value="1"/>
</dbReference>
<dbReference type="InterPro" id="IPR001647">
    <property type="entry name" value="HTH_TetR"/>
</dbReference>
<reference evidence="6 7" key="1">
    <citation type="submission" date="2021-05" db="EMBL/GenBank/DDBJ databases">
        <title>Mycobacterium acidophilum sp. nov., an extremely acid-tolerant member of the genus Mycobacterium.</title>
        <authorList>
            <person name="Xia J."/>
        </authorList>
    </citation>
    <scope>NUCLEOTIDE SEQUENCE [LARGE SCALE GENOMIC DNA]</scope>
    <source>
        <strain evidence="6 7">M1</strain>
    </source>
</reference>
<dbReference type="PANTHER" id="PTHR30055">
    <property type="entry name" value="HTH-TYPE TRANSCRIPTIONAL REGULATOR RUTR"/>
    <property type="match status" value="1"/>
</dbReference>
<dbReference type="Proteomes" id="UP001519535">
    <property type="component" value="Unassembled WGS sequence"/>
</dbReference>
<gene>
    <name evidence="6" type="ORF">KIH27_07960</name>
</gene>
<dbReference type="RefSeq" id="WP_214092405.1">
    <property type="nucleotide sequence ID" value="NZ_JAHCLR010000012.1"/>
</dbReference>
<dbReference type="SUPFAM" id="SSF48498">
    <property type="entry name" value="Tetracyclin repressor-like, C-terminal domain"/>
    <property type="match status" value="1"/>
</dbReference>
<evidence type="ECO:0000259" key="5">
    <source>
        <dbReference type="PROSITE" id="PS50977"/>
    </source>
</evidence>
<dbReference type="PANTHER" id="PTHR30055:SF234">
    <property type="entry name" value="HTH-TYPE TRANSCRIPTIONAL REGULATOR BETI"/>
    <property type="match status" value="1"/>
</dbReference>
<feature type="domain" description="HTH tetR-type" evidence="5">
    <location>
        <begin position="10"/>
        <end position="70"/>
    </location>
</feature>
<comment type="caution">
    <text evidence="6">The sequence shown here is derived from an EMBL/GenBank/DDBJ whole genome shotgun (WGS) entry which is preliminary data.</text>
</comment>
<keyword evidence="7" id="KW-1185">Reference proteome</keyword>
<dbReference type="EMBL" id="JAHCLR010000012">
    <property type="protein sequence ID" value="MBS9533521.1"/>
    <property type="molecule type" value="Genomic_DNA"/>
</dbReference>
<organism evidence="6 7">
    <name type="scientific">Mycolicibacter acidiphilus</name>
    <dbReference type="NCBI Taxonomy" id="2835306"/>
    <lineage>
        <taxon>Bacteria</taxon>
        <taxon>Bacillati</taxon>
        <taxon>Actinomycetota</taxon>
        <taxon>Actinomycetes</taxon>
        <taxon>Mycobacteriales</taxon>
        <taxon>Mycobacteriaceae</taxon>
        <taxon>Mycolicibacter</taxon>
    </lineage>
</organism>
<keyword evidence="3" id="KW-0804">Transcription</keyword>
<dbReference type="Gene3D" id="1.10.357.10">
    <property type="entry name" value="Tetracycline Repressor, domain 2"/>
    <property type="match status" value="1"/>
</dbReference>
<evidence type="ECO:0000256" key="1">
    <source>
        <dbReference type="ARBA" id="ARBA00023015"/>
    </source>
</evidence>
<evidence type="ECO:0000256" key="3">
    <source>
        <dbReference type="ARBA" id="ARBA00023163"/>
    </source>
</evidence>
<feature type="DNA-binding region" description="H-T-H motif" evidence="4">
    <location>
        <begin position="33"/>
        <end position="52"/>
    </location>
</feature>
<protein>
    <submittedName>
        <fullName evidence="6">TetR family transcriptional regulator</fullName>
    </submittedName>
</protein>